<dbReference type="Pfam" id="PF13535">
    <property type="entry name" value="ATP-grasp_4"/>
    <property type="match status" value="1"/>
</dbReference>
<dbReference type="PANTHER" id="PTHR43585">
    <property type="entry name" value="FUMIPYRROLE BIOSYNTHESIS PROTEIN C"/>
    <property type="match status" value="1"/>
</dbReference>
<organism evidence="6 7">
    <name type="scientific">Kineothrix alysoides</name>
    <dbReference type="NCBI Taxonomy" id="1469948"/>
    <lineage>
        <taxon>Bacteria</taxon>
        <taxon>Bacillati</taxon>
        <taxon>Bacillota</taxon>
        <taxon>Clostridia</taxon>
        <taxon>Lachnospirales</taxon>
        <taxon>Lachnospiraceae</taxon>
        <taxon>Kineothrix</taxon>
    </lineage>
</organism>
<dbReference type="Proteomes" id="UP000295718">
    <property type="component" value="Unassembled WGS sequence"/>
</dbReference>
<dbReference type="STRING" id="1469948.GCA_000732725_03681"/>
<dbReference type="SMART" id="SM01209">
    <property type="entry name" value="GARS_A"/>
    <property type="match status" value="1"/>
</dbReference>
<dbReference type="Gene3D" id="3.40.50.20">
    <property type="match status" value="1"/>
</dbReference>
<evidence type="ECO:0000256" key="2">
    <source>
        <dbReference type="ARBA" id="ARBA00022741"/>
    </source>
</evidence>
<dbReference type="PANTHER" id="PTHR43585:SF2">
    <property type="entry name" value="ATP-GRASP ENZYME FSQD"/>
    <property type="match status" value="1"/>
</dbReference>
<name>A0A4R1R249_9FIRM</name>
<protein>
    <submittedName>
        <fullName evidence="6">Biotin carboxylase</fullName>
    </submittedName>
</protein>
<dbReference type="SUPFAM" id="SSF52440">
    <property type="entry name" value="PreATP-grasp domain"/>
    <property type="match status" value="1"/>
</dbReference>
<dbReference type="InterPro" id="IPR040570">
    <property type="entry name" value="LAL_C2"/>
</dbReference>
<dbReference type="EMBL" id="SLUO01000004">
    <property type="protein sequence ID" value="TCL59443.1"/>
    <property type="molecule type" value="Genomic_DNA"/>
</dbReference>
<accession>A0A4R1R249</accession>
<gene>
    <name evidence="6" type="ORF">EDD76_104180</name>
</gene>
<keyword evidence="1" id="KW-0436">Ligase</keyword>
<proteinExistence type="predicted"/>
<evidence type="ECO:0000313" key="6">
    <source>
        <dbReference type="EMBL" id="TCL59443.1"/>
    </source>
</evidence>
<dbReference type="InterPro" id="IPR052032">
    <property type="entry name" value="ATP-dep_AA_Ligase"/>
</dbReference>
<dbReference type="InterPro" id="IPR016185">
    <property type="entry name" value="PreATP-grasp_dom_sf"/>
</dbReference>
<dbReference type="Pfam" id="PF18603">
    <property type="entry name" value="LAL_C2"/>
    <property type="match status" value="1"/>
</dbReference>
<keyword evidence="3 4" id="KW-0067">ATP-binding</keyword>
<evidence type="ECO:0000259" key="5">
    <source>
        <dbReference type="PROSITE" id="PS50975"/>
    </source>
</evidence>
<dbReference type="InterPro" id="IPR011761">
    <property type="entry name" value="ATP-grasp"/>
</dbReference>
<dbReference type="GO" id="GO:0016874">
    <property type="term" value="F:ligase activity"/>
    <property type="evidence" value="ECO:0007669"/>
    <property type="project" value="UniProtKB-KW"/>
</dbReference>
<evidence type="ECO:0000256" key="4">
    <source>
        <dbReference type="PROSITE-ProRule" id="PRU00409"/>
    </source>
</evidence>
<dbReference type="Gene3D" id="3.30.470.20">
    <property type="entry name" value="ATP-grasp fold, B domain"/>
    <property type="match status" value="1"/>
</dbReference>
<dbReference type="AlphaFoldDB" id="A0A4R1R249"/>
<comment type="caution">
    <text evidence="6">The sequence shown here is derived from an EMBL/GenBank/DDBJ whole genome shotgun (WGS) entry which is preliminary data.</text>
</comment>
<feature type="domain" description="ATP-grasp" evidence="5">
    <location>
        <begin position="109"/>
        <end position="323"/>
    </location>
</feature>
<sequence>MQKKMMILGASALQIPAIKKAKELGFQIILVDYDENAPGFPLADVKLVVSTLDQEEVYRQALIYQPDVVITSTSDGPVRTAAYVNEKLGKKPDLSYGDSLCATIKSHMRDRLKENGVPIPAYYAIHDFGELKKAVSELNGYCIVKPADNAGSRGVVLVDFRDCSGQAADSEKEAVGLIKIDDEKLREIYEYSKSNSRNGIVMAEEFMTGAEVSVESMTVNGETTIVTITDKFITPPPYFVELGHSQPSILPGEVKEAIRKVTLQAVKAIRLQNGPSHTEIKVTESGPKIVEIAARLGGDFITSKLVPLSTGVDMVGSSVLLAAGEKTDLSARWEKGSAIRFIPGIPGRIRSIAVEEDIHALEGLEEFVLYKKAGDEINGTKSSNDRLGHVIASGKTAGEALDIAGKALEFIHIDMEKE</sequence>
<evidence type="ECO:0000313" key="7">
    <source>
        <dbReference type="Proteomes" id="UP000295718"/>
    </source>
</evidence>
<evidence type="ECO:0000256" key="3">
    <source>
        <dbReference type="ARBA" id="ARBA00022840"/>
    </source>
</evidence>
<dbReference type="SUPFAM" id="SSF56059">
    <property type="entry name" value="Glutathione synthetase ATP-binding domain-like"/>
    <property type="match status" value="1"/>
</dbReference>
<dbReference type="GO" id="GO:0005524">
    <property type="term" value="F:ATP binding"/>
    <property type="evidence" value="ECO:0007669"/>
    <property type="project" value="UniProtKB-UniRule"/>
</dbReference>
<dbReference type="PROSITE" id="PS50975">
    <property type="entry name" value="ATP_GRASP"/>
    <property type="match status" value="1"/>
</dbReference>
<keyword evidence="2 4" id="KW-0547">Nucleotide-binding</keyword>
<evidence type="ECO:0000256" key="1">
    <source>
        <dbReference type="ARBA" id="ARBA00022598"/>
    </source>
</evidence>
<dbReference type="RefSeq" id="WP_031392300.1">
    <property type="nucleotide sequence ID" value="NZ_JPNB01000002.1"/>
</dbReference>
<dbReference type="GO" id="GO:0046872">
    <property type="term" value="F:metal ion binding"/>
    <property type="evidence" value="ECO:0007669"/>
    <property type="project" value="InterPro"/>
</dbReference>
<dbReference type="OrthoDB" id="9803907at2"/>
<reference evidence="6 7" key="1">
    <citation type="submission" date="2019-03" db="EMBL/GenBank/DDBJ databases">
        <title>Genomic Encyclopedia of Type Strains, Phase IV (KMG-IV): sequencing the most valuable type-strain genomes for metagenomic binning, comparative biology and taxonomic classification.</title>
        <authorList>
            <person name="Goeker M."/>
        </authorList>
    </citation>
    <scope>NUCLEOTIDE SEQUENCE [LARGE SCALE GENOMIC DNA]</scope>
    <source>
        <strain evidence="6 7">DSM 100556</strain>
    </source>
</reference>
<keyword evidence="7" id="KW-1185">Reference proteome</keyword>